<name>A0A5A7RIQ4_STRAF</name>
<dbReference type="GO" id="GO:0020037">
    <property type="term" value="F:heme binding"/>
    <property type="evidence" value="ECO:0007669"/>
    <property type="project" value="InterPro"/>
</dbReference>
<dbReference type="GO" id="GO:0004497">
    <property type="term" value="F:monooxygenase activity"/>
    <property type="evidence" value="ECO:0007669"/>
    <property type="project" value="InterPro"/>
</dbReference>
<keyword evidence="5" id="KW-0408">Iron</keyword>
<keyword evidence="6" id="KW-0812">Transmembrane</keyword>
<reference evidence="8" key="1">
    <citation type="journal article" date="2019" name="Curr. Biol.">
        <title>Genome Sequence of Striga asiatica Provides Insight into the Evolution of Plant Parasitism.</title>
        <authorList>
            <person name="Yoshida S."/>
            <person name="Kim S."/>
            <person name="Wafula E.K."/>
            <person name="Tanskanen J."/>
            <person name="Kim Y.M."/>
            <person name="Honaas L."/>
            <person name="Yang Z."/>
            <person name="Spallek T."/>
            <person name="Conn C.E."/>
            <person name="Ichihashi Y."/>
            <person name="Cheong K."/>
            <person name="Cui S."/>
            <person name="Der J.P."/>
            <person name="Gundlach H."/>
            <person name="Jiao Y."/>
            <person name="Hori C."/>
            <person name="Ishida J.K."/>
            <person name="Kasahara H."/>
            <person name="Kiba T."/>
            <person name="Kim M.S."/>
            <person name="Koo N."/>
            <person name="Laohavisit A."/>
            <person name="Lee Y.H."/>
            <person name="Lumba S."/>
            <person name="McCourt P."/>
            <person name="Mortimer J.C."/>
            <person name="Mutuku J.M."/>
            <person name="Nomura T."/>
            <person name="Sasaki-Sekimoto Y."/>
            <person name="Seto Y."/>
            <person name="Wang Y."/>
            <person name="Wakatake T."/>
            <person name="Sakakibara H."/>
            <person name="Demura T."/>
            <person name="Yamaguchi S."/>
            <person name="Yoneyama K."/>
            <person name="Manabe R.I."/>
            <person name="Nelson D.C."/>
            <person name="Schulman A.H."/>
            <person name="Timko M.P."/>
            <person name="dePamphilis C.W."/>
            <person name="Choi D."/>
            <person name="Shirasu K."/>
        </authorList>
    </citation>
    <scope>NUCLEOTIDE SEQUENCE [LARGE SCALE GENOMIC DNA]</scope>
    <source>
        <strain evidence="8">cv. UVA1</strain>
    </source>
</reference>
<evidence type="ECO:0000256" key="6">
    <source>
        <dbReference type="SAM" id="Phobius"/>
    </source>
</evidence>
<keyword evidence="8" id="KW-1185">Reference proteome</keyword>
<keyword evidence="6" id="KW-0472">Membrane</keyword>
<dbReference type="AlphaFoldDB" id="A0A5A7RIQ4"/>
<keyword evidence="4" id="KW-0560">Oxidoreductase</keyword>
<evidence type="ECO:0000256" key="5">
    <source>
        <dbReference type="ARBA" id="ARBA00023004"/>
    </source>
</evidence>
<keyword evidence="6" id="KW-1133">Transmembrane helix</keyword>
<dbReference type="InterPro" id="IPR036396">
    <property type="entry name" value="Cyt_P450_sf"/>
</dbReference>
<dbReference type="Proteomes" id="UP000325081">
    <property type="component" value="Unassembled WGS sequence"/>
</dbReference>
<evidence type="ECO:0000256" key="2">
    <source>
        <dbReference type="ARBA" id="ARBA00010617"/>
    </source>
</evidence>
<organism evidence="7 8">
    <name type="scientific">Striga asiatica</name>
    <name type="common">Asiatic witchweed</name>
    <name type="synonym">Buchnera asiatica</name>
    <dbReference type="NCBI Taxonomy" id="4170"/>
    <lineage>
        <taxon>Eukaryota</taxon>
        <taxon>Viridiplantae</taxon>
        <taxon>Streptophyta</taxon>
        <taxon>Embryophyta</taxon>
        <taxon>Tracheophyta</taxon>
        <taxon>Spermatophyta</taxon>
        <taxon>Magnoliopsida</taxon>
        <taxon>eudicotyledons</taxon>
        <taxon>Gunneridae</taxon>
        <taxon>Pentapetalae</taxon>
        <taxon>asterids</taxon>
        <taxon>lamiids</taxon>
        <taxon>Lamiales</taxon>
        <taxon>Orobanchaceae</taxon>
        <taxon>Buchnereae</taxon>
        <taxon>Striga</taxon>
    </lineage>
</organism>
<dbReference type="OrthoDB" id="1470350at2759"/>
<gene>
    <name evidence="7" type="ORF">STAS_34885</name>
</gene>
<dbReference type="PANTHER" id="PTHR24296">
    <property type="entry name" value="CYTOCHROME P450"/>
    <property type="match status" value="1"/>
</dbReference>
<dbReference type="Gene3D" id="1.10.630.10">
    <property type="entry name" value="Cytochrome P450"/>
    <property type="match status" value="1"/>
</dbReference>
<protein>
    <submittedName>
        <fullName evidence="7">Cytochrome P450-like protein</fullName>
    </submittedName>
</protein>
<proteinExistence type="inferred from homology"/>
<dbReference type="EMBL" id="BKCP01013070">
    <property type="protein sequence ID" value="GER57095.1"/>
    <property type="molecule type" value="Genomic_DNA"/>
</dbReference>
<dbReference type="GO" id="GO:0005506">
    <property type="term" value="F:iron ion binding"/>
    <property type="evidence" value="ECO:0007669"/>
    <property type="project" value="InterPro"/>
</dbReference>
<comment type="similarity">
    <text evidence="2">Belongs to the cytochrome P450 family.</text>
</comment>
<evidence type="ECO:0000256" key="1">
    <source>
        <dbReference type="ARBA" id="ARBA00001971"/>
    </source>
</evidence>
<comment type="caution">
    <text evidence="7">The sequence shown here is derived from an EMBL/GenBank/DDBJ whole genome shotgun (WGS) entry which is preliminary data.</text>
</comment>
<keyword evidence="3" id="KW-0479">Metal-binding</keyword>
<evidence type="ECO:0000313" key="7">
    <source>
        <dbReference type="EMBL" id="GER57095.1"/>
    </source>
</evidence>
<dbReference type="GO" id="GO:0016705">
    <property type="term" value="F:oxidoreductase activity, acting on paired donors, with incorporation or reduction of molecular oxygen"/>
    <property type="evidence" value="ECO:0007669"/>
    <property type="project" value="InterPro"/>
</dbReference>
<comment type="cofactor">
    <cofactor evidence="1">
        <name>heme</name>
        <dbReference type="ChEBI" id="CHEBI:30413"/>
    </cofactor>
</comment>
<dbReference type="InterPro" id="IPR001128">
    <property type="entry name" value="Cyt_P450"/>
</dbReference>
<sequence length="100" mass="11620">MAGLEFRPDRWLDWEGPVSPYEHPVFQVGTRVCLDKEIAFVQMKYVVASILERFKLEPFCTEKPVFVLLLTVYMASYNGTVSIVSTIRLLYAIRSVRKMQ</sequence>
<evidence type="ECO:0000313" key="8">
    <source>
        <dbReference type="Proteomes" id="UP000325081"/>
    </source>
</evidence>
<dbReference type="SUPFAM" id="SSF48264">
    <property type="entry name" value="Cytochrome P450"/>
    <property type="match status" value="1"/>
</dbReference>
<evidence type="ECO:0000256" key="3">
    <source>
        <dbReference type="ARBA" id="ARBA00022723"/>
    </source>
</evidence>
<accession>A0A5A7RIQ4</accession>
<dbReference type="Pfam" id="PF00067">
    <property type="entry name" value="p450"/>
    <property type="match status" value="1"/>
</dbReference>
<evidence type="ECO:0000256" key="4">
    <source>
        <dbReference type="ARBA" id="ARBA00023002"/>
    </source>
</evidence>
<feature type="transmembrane region" description="Helical" evidence="6">
    <location>
        <begin position="65"/>
        <end position="91"/>
    </location>
</feature>